<feature type="domain" description="Cadherin" evidence="11">
    <location>
        <begin position="94"/>
        <end position="200"/>
    </location>
</feature>
<evidence type="ECO:0000256" key="10">
    <source>
        <dbReference type="SAM" id="Phobius"/>
    </source>
</evidence>
<dbReference type="EMBL" id="OU892281">
    <property type="protein sequence ID" value="CAG9769646.1"/>
    <property type="molecule type" value="Genomic_DNA"/>
</dbReference>
<dbReference type="GO" id="GO:0005886">
    <property type="term" value="C:plasma membrane"/>
    <property type="evidence" value="ECO:0007669"/>
    <property type="project" value="InterPro"/>
</dbReference>
<comment type="subcellular location">
    <subcellularLocation>
        <location evidence="1">Membrane</location>
    </subcellularLocation>
</comment>
<feature type="compositionally biased region" description="Basic and acidic residues" evidence="9">
    <location>
        <begin position="805"/>
        <end position="814"/>
    </location>
</feature>
<organism evidence="12 13">
    <name type="scientific">Ceutorhynchus assimilis</name>
    <name type="common">cabbage seed weevil</name>
    <dbReference type="NCBI Taxonomy" id="467358"/>
    <lineage>
        <taxon>Eukaryota</taxon>
        <taxon>Metazoa</taxon>
        <taxon>Ecdysozoa</taxon>
        <taxon>Arthropoda</taxon>
        <taxon>Hexapoda</taxon>
        <taxon>Insecta</taxon>
        <taxon>Pterygota</taxon>
        <taxon>Neoptera</taxon>
        <taxon>Endopterygota</taxon>
        <taxon>Coleoptera</taxon>
        <taxon>Polyphaga</taxon>
        <taxon>Cucujiformia</taxon>
        <taxon>Curculionidae</taxon>
        <taxon>Ceutorhynchinae</taxon>
        <taxon>Ceutorhynchus</taxon>
    </lineage>
</organism>
<keyword evidence="4 7" id="KW-0106">Calcium</keyword>
<feature type="domain" description="Cadherin" evidence="11">
    <location>
        <begin position="4"/>
        <end position="93"/>
    </location>
</feature>
<dbReference type="PANTHER" id="PTHR24026:SF96">
    <property type="entry name" value="CADHERIN-86C"/>
    <property type="match status" value="1"/>
</dbReference>
<feature type="region of interest" description="Disordered" evidence="9">
    <location>
        <begin position="698"/>
        <end position="1030"/>
    </location>
</feature>
<dbReference type="PRINTS" id="PR00205">
    <property type="entry name" value="CADHERIN"/>
</dbReference>
<sequence length="1061" mass="120535">MLDIPQAEITTEPGDVVTLELVNSNGTFDIAPSVVEGFSKFRISVHDNRLLDYEVRHYVECYIVAKELGKGNYTARAKLTVVLNDVNDNPPQFVKAEFEGKVPEGAAIGTTVLNVEATDVDREPGSKISYIALTGPGSDLFNLDRETGVITVVNSENLDAETYPKISLEVKAADENGKGLSATSKVIITVLDINDNAPQFEKEIYEFILNTDRTSFTTQAFVKAFDNDISMPNNEVRYQFLTPSDDLFINEKTGEILVKKMWDHDELVTLRVGAYDEGVPRLNTDAEVRIYPPEKSRKMIFIVPGKFPDKRNTEHTLSTVTGGRVVIDEVRPYTGFEPGATYVTRDQNGDKSVVVATVHYVKDSVVDVNRIQQLLDDQNQQKVTNQNQETIIKEREETKIQQSSSGDLLWLLILFIVLAILAAIILILCCICRPCPLYIPPKRRKVNSADIVEKLVVKGSGQGRESKSVQVAEWFGRKEAWSAEKEPVAAMMDAEAESLRRHEMERGSDRGGIRQPVFRQPLQQSQSMQHLSNYQQDSAREQFYIREGNADILRLITRAGGEPQRNSTTFVDQHQQHYLVDSGKDILMRRFIDQQQAEASRSQVLLPNAVNKLQSEHEFLEASLRQQNALLRQLILERERDLRLETQSLPAGTQTDQDIGTQTEPQYLRPPRRKVQSDLDVSDDGSDEEIAIIRARAKRRHRVMKPRKIKTPIQEESEDEYREKFEKPYKQKSVDQSVEAKQKTKSTHTSSSEHHQRSDTGSTRRSRSKSTQRSRSKSSRNGLKKEVLREISASLNQSEESENSYDEKNQKTSPEDVYTEDSLDDTSPRSEGKTTDSGRHRQRSESTEPIIRRSRSESLNQRLRKSESPVLSSRKRSSETKQTKPRFRSESDLRSVSVASRKPSVSKQKKDSEKSQSSERKEKDKKVVTKKRTSRYMEWYNKKASSEKQDQDRKKSDGSIDGEKVTKPILESRLFKETVASSNKKSEAANKKNPIGPDHPLLQHSEHRFEAQYPKKRPEEDADSGIVLTKPEMAQKKSVFTIAYNDIHTSQLRPNSSMNTP</sequence>
<evidence type="ECO:0000259" key="11">
    <source>
        <dbReference type="PROSITE" id="PS50268"/>
    </source>
</evidence>
<dbReference type="OrthoDB" id="8188793at2759"/>
<dbReference type="GO" id="GO:0060429">
    <property type="term" value="P:epithelium development"/>
    <property type="evidence" value="ECO:0007669"/>
    <property type="project" value="UniProtKB-ARBA"/>
</dbReference>
<keyword evidence="6 10" id="KW-0472">Membrane</keyword>
<evidence type="ECO:0000256" key="4">
    <source>
        <dbReference type="ARBA" id="ARBA00022837"/>
    </source>
</evidence>
<proteinExistence type="predicted"/>
<feature type="domain" description="Cadherin" evidence="11">
    <location>
        <begin position="201"/>
        <end position="307"/>
    </location>
</feature>
<dbReference type="CDD" id="cd11304">
    <property type="entry name" value="Cadherin_repeat"/>
    <property type="match status" value="3"/>
</dbReference>
<gene>
    <name evidence="12" type="ORF">CEUTPL_LOCUS10150</name>
</gene>
<dbReference type="PROSITE" id="PS50268">
    <property type="entry name" value="CADHERIN_2"/>
    <property type="match status" value="3"/>
</dbReference>
<evidence type="ECO:0000313" key="13">
    <source>
        <dbReference type="Proteomes" id="UP001152799"/>
    </source>
</evidence>
<keyword evidence="3" id="KW-0677">Repeat</keyword>
<evidence type="ECO:0000256" key="6">
    <source>
        <dbReference type="ARBA" id="ARBA00023136"/>
    </source>
</evidence>
<dbReference type="Proteomes" id="UP001152799">
    <property type="component" value="Chromosome 5"/>
</dbReference>
<evidence type="ECO:0000256" key="1">
    <source>
        <dbReference type="ARBA" id="ARBA00004370"/>
    </source>
</evidence>
<feature type="compositionally biased region" description="Basic and acidic residues" evidence="9">
    <location>
        <begin position="908"/>
        <end position="927"/>
    </location>
</feature>
<evidence type="ECO:0000256" key="8">
    <source>
        <dbReference type="SAM" id="Coils"/>
    </source>
</evidence>
<feature type="compositionally biased region" description="Basic residues" evidence="9">
    <location>
        <begin position="698"/>
        <end position="710"/>
    </location>
</feature>
<feature type="compositionally biased region" description="Basic residues" evidence="9">
    <location>
        <begin position="764"/>
        <end position="778"/>
    </location>
</feature>
<dbReference type="Pfam" id="PF00028">
    <property type="entry name" value="Cadherin"/>
    <property type="match status" value="1"/>
</dbReference>
<dbReference type="SMART" id="SM00112">
    <property type="entry name" value="CA"/>
    <property type="match status" value="3"/>
</dbReference>
<accession>A0A9N9MVR4</accession>
<dbReference type="Gene3D" id="2.60.40.60">
    <property type="entry name" value="Cadherins"/>
    <property type="match status" value="3"/>
</dbReference>
<feature type="region of interest" description="Disordered" evidence="9">
    <location>
        <begin position="646"/>
        <end position="684"/>
    </location>
</feature>
<dbReference type="InterPro" id="IPR020894">
    <property type="entry name" value="Cadherin_CS"/>
</dbReference>
<feature type="compositionally biased region" description="Basic and acidic residues" evidence="9">
    <location>
        <begin position="826"/>
        <end position="856"/>
    </location>
</feature>
<dbReference type="InterPro" id="IPR015919">
    <property type="entry name" value="Cadherin-like_sf"/>
</dbReference>
<dbReference type="PROSITE" id="PS00232">
    <property type="entry name" value="CADHERIN_1"/>
    <property type="match status" value="1"/>
</dbReference>
<dbReference type="PANTHER" id="PTHR24026">
    <property type="entry name" value="FAT ATYPICAL CADHERIN-RELATED"/>
    <property type="match status" value="1"/>
</dbReference>
<keyword evidence="8" id="KW-0175">Coiled coil</keyword>
<feature type="transmembrane region" description="Helical" evidence="10">
    <location>
        <begin position="408"/>
        <end position="428"/>
    </location>
</feature>
<dbReference type="InterPro" id="IPR002126">
    <property type="entry name" value="Cadherin-like_dom"/>
</dbReference>
<feature type="compositionally biased region" description="Basic and acidic residues" evidence="9">
    <location>
        <begin position="876"/>
        <end position="893"/>
    </location>
</feature>
<dbReference type="SUPFAM" id="SSF49313">
    <property type="entry name" value="Cadherin-like"/>
    <property type="match status" value="2"/>
</dbReference>
<evidence type="ECO:0000313" key="12">
    <source>
        <dbReference type="EMBL" id="CAG9769646.1"/>
    </source>
</evidence>
<dbReference type="AlphaFoldDB" id="A0A9N9MVR4"/>
<dbReference type="FunFam" id="2.60.40.60:FF:000020">
    <property type="entry name" value="Dachsous cadherin-related 1b"/>
    <property type="match status" value="1"/>
</dbReference>
<name>A0A9N9MVR4_9CUCU</name>
<dbReference type="GO" id="GO:0007156">
    <property type="term" value="P:homophilic cell adhesion via plasma membrane adhesion molecules"/>
    <property type="evidence" value="ECO:0007669"/>
    <property type="project" value="InterPro"/>
</dbReference>
<evidence type="ECO:0000256" key="9">
    <source>
        <dbReference type="SAM" id="MobiDB-lite"/>
    </source>
</evidence>
<evidence type="ECO:0000256" key="7">
    <source>
        <dbReference type="PROSITE-ProRule" id="PRU00043"/>
    </source>
</evidence>
<evidence type="ECO:0000256" key="5">
    <source>
        <dbReference type="ARBA" id="ARBA00022989"/>
    </source>
</evidence>
<feature type="compositionally biased region" description="Low complexity" evidence="9">
    <location>
        <begin position="652"/>
        <end position="663"/>
    </location>
</feature>
<feature type="compositionally biased region" description="Basic and acidic residues" evidence="9">
    <location>
        <begin position="940"/>
        <end position="966"/>
    </location>
</feature>
<dbReference type="GO" id="GO:0005509">
    <property type="term" value="F:calcium ion binding"/>
    <property type="evidence" value="ECO:0007669"/>
    <property type="project" value="UniProtKB-UniRule"/>
</dbReference>
<protein>
    <recommendedName>
        <fullName evidence="11">Cadherin domain-containing protein</fullName>
    </recommendedName>
</protein>
<feature type="coiled-coil region" evidence="8">
    <location>
        <begin position="610"/>
        <end position="637"/>
    </location>
</feature>
<keyword evidence="2 10" id="KW-0812">Transmembrane</keyword>
<keyword evidence="13" id="KW-1185">Reference proteome</keyword>
<feature type="compositionally biased region" description="Basic and acidic residues" evidence="9">
    <location>
        <begin position="721"/>
        <end position="742"/>
    </location>
</feature>
<evidence type="ECO:0000256" key="2">
    <source>
        <dbReference type="ARBA" id="ARBA00022692"/>
    </source>
</evidence>
<dbReference type="GO" id="GO:0009653">
    <property type="term" value="P:anatomical structure morphogenesis"/>
    <property type="evidence" value="ECO:0007669"/>
    <property type="project" value="UniProtKB-ARBA"/>
</dbReference>
<reference evidence="12" key="1">
    <citation type="submission" date="2022-01" db="EMBL/GenBank/DDBJ databases">
        <authorList>
            <person name="King R."/>
        </authorList>
    </citation>
    <scope>NUCLEOTIDE SEQUENCE</scope>
</reference>
<keyword evidence="5 10" id="KW-1133">Transmembrane helix</keyword>
<evidence type="ECO:0000256" key="3">
    <source>
        <dbReference type="ARBA" id="ARBA00022737"/>
    </source>
</evidence>